<sequence>MEEGKRQKQVAGLLNEELNAIFQKLGLSMIDGGMVSISSVKITPDLFQARIYLSFFQIKDPKATLKKIEEREWEIKKELVARVKSQLRSMPQLTFYVDDTLDYVFKMEELFKKINEERPSSDEEKS</sequence>
<dbReference type="AlphaFoldDB" id="A0A9E2W2A8"/>
<name>A0A9E2W2A8_9BACT</name>
<comment type="function">
    <text evidence="1">One of several proteins that assist in the late maturation steps of the functional core of the 30S ribosomal subunit. Associates with free 30S ribosomal subunits (but not with 30S subunits that are part of 70S ribosomes or polysomes). Required for efficient processing of 16S rRNA. May interact with the 5'-terminal helix region of 16S rRNA.</text>
</comment>
<accession>A0A9E2W2A8</accession>
<proteinExistence type="inferred from homology"/>
<evidence type="ECO:0000313" key="3">
    <source>
        <dbReference type="Proteomes" id="UP000812270"/>
    </source>
</evidence>
<comment type="similarity">
    <text evidence="1">Belongs to the RbfA family.</text>
</comment>
<dbReference type="NCBIfam" id="TIGR00082">
    <property type="entry name" value="rbfA"/>
    <property type="match status" value="1"/>
</dbReference>
<dbReference type="HAMAP" id="MF_00003">
    <property type="entry name" value="RbfA"/>
    <property type="match status" value="1"/>
</dbReference>
<organism evidence="2 3">
    <name type="scientific">Pinibacter aurantiacus</name>
    <dbReference type="NCBI Taxonomy" id="2851599"/>
    <lineage>
        <taxon>Bacteria</taxon>
        <taxon>Pseudomonadati</taxon>
        <taxon>Bacteroidota</taxon>
        <taxon>Chitinophagia</taxon>
        <taxon>Chitinophagales</taxon>
        <taxon>Chitinophagaceae</taxon>
        <taxon>Pinibacter</taxon>
    </lineage>
</organism>
<comment type="subunit">
    <text evidence="1">Monomer. Binds 30S ribosomal subunits, but not 50S ribosomal subunits or 70S ribosomes.</text>
</comment>
<evidence type="ECO:0000256" key="1">
    <source>
        <dbReference type="HAMAP-Rule" id="MF_00003"/>
    </source>
</evidence>
<dbReference type="Pfam" id="PF02033">
    <property type="entry name" value="RBFA"/>
    <property type="match status" value="1"/>
</dbReference>
<protein>
    <recommendedName>
        <fullName evidence="1">Ribosome-binding factor A</fullName>
    </recommendedName>
</protein>
<dbReference type="GO" id="GO:0005829">
    <property type="term" value="C:cytosol"/>
    <property type="evidence" value="ECO:0007669"/>
    <property type="project" value="TreeGrafter"/>
</dbReference>
<evidence type="ECO:0000313" key="2">
    <source>
        <dbReference type="EMBL" id="MBV4357120.1"/>
    </source>
</evidence>
<comment type="caution">
    <text evidence="2">The sequence shown here is derived from an EMBL/GenBank/DDBJ whole genome shotgun (WGS) entry which is preliminary data.</text>
</comment>
<keyword evidence="1" id="KW-0690">Ribosome biogenesis</keyword>
<dbReference type="EMBL" id="JAHSPG010000003">
    <property type="protein sequence ID" value="MBV4357120.1"/>
    <property type="molecule type" value="Genomic_DNA"/>
</dbReference>
<dbReference type="GO" id="GO:0043024">
    <property type="term" value="F:ribosomal small subunit binding"/>
    <property type="evidence" value="ECO:0007669"/>
    <property type="project" value="TreeGrafter"/>
</dbReference>
<keyword evidence="1" id="KW-0963">Cytoplasm</keyword>
<keyword evidence="3" id="KW-1185">Reference proteome</keyword>
<dbReference type="PANTHER" id="PTHR33515:SF1">
    <property type="entry name" value="RIBOSOME-BINDING FACTOR A, CHLOROPLASTIC-RELATED"/>
    <property type="match status" value="1"/>
</dbReference>
<gene>
    <name evidence="1 2" type="primary">rbfA</name>
    <name evidence="2" type="ORF">KTO63_08190</name>
</gene>
<dbReference type="PANTHER" id="PTHR33515">
    <property type="entry name" value="RIBOSOME-BINDING FACTOR A, CHLOROPLASTIC-RELATED"/>
    <property type="match status" value="1"/>
</dbReference>
<dbReference type="GO" id="GO:0030490">
    <property type="term" value="P:maturation of SSU-rRNA"/>
    <property type="evidence" value="ECO:0007669"/>
    <property type="project" value="UniProtKB-UniRule"/>
</dbReference>
<reference evidence="2" key="1">
    <citation type="submission" date="2021-06" db="EMBL/GenBank/DDBJ databases">
        <authorList>
            <person name="Huq M.A."/>
        </authorList>
    </citation>
    <scope>NUCLEOTIDE SEQUENCE</scope>
    <source>
        <strain evidence="2">MAH-26</strain>
    </source>
</reference>
<comment type="subcellular location">
    <subcellularLocation>
        <location evidence="1">Cytoplasm</location>
    </subcellularLocation>
</comment>
<dbReference type="InterPro" id="IPR000238">
    <property type="entry name" value="RbfA"/>
</dbReference>
<dbReference type="Proteomes" id="UP000812270">
    <property type="component" value="Unassembled WGS sequence"/>
</dbReference>
<dbReference type="RefSeq" id="WP_217790737.1">
    <property type="nucleotide sequence ID" value="NZ_JAHSPG010000003.1"/>
</dbReference>